<dbReference type="EMBL" id="BART01032658">
    <property type="protein sequence ID" value="GAH13307.1"/>
    <property type="molecule type" value="Genomic_DNA"/>
</dbReference>
<dbReference type="PANTHER" id="PTHR40036:SF1">
    <property type="entry name" value="MACROCIN O-METHYLTRANSFERASE"/>
    <property type="match status" value="1"/>
</dbReference>
<gene>
    <name evidence="1" type="ORF">S01H4_56369</name>
</gene>
<organism evidence="1">
    <name type="scientific">marine sediment metagenome</name>
    <dbReference type="NCBI Taxonomy" id="412755"/>
    <lineage>
        <taxon>unclassified sequences</taxon>
        <taxon>metagenomes</taxon>
        <taxon>ecological metagenomes</taxon>
    </lineage>
</organism>
<feature type="non-terminal residue" evidence="1">
    <location>
        <position position="1"/>
    </location>
</feature>
<dbReference type="Gene3D" id="3.40.50.150">
    <property type="entry name" value="Vaccinia Virus protein VP39"/>
    <property type="match status" value="1"/>
</dbReference>
<name>X1CZJ6_9ZZZZ</name>
<dbReference type="PANTHER" id="PTHR40036">
    <property type="entry name" value="MACROCIN O-METHYLTRANSFERASE"/>
    <property type="match status" value="1"/>
</dbReference>
<protein>
    <recommendedName>
        <fullName evidence="2">Methyltransferase</fullName>
    </recommendedName>
</protein>
<accession>X1CZJ6</accession>
<dbReference type="AlphaFoldDB" id="X1CZJ6"/>
<comment type="caution">
    <text evidence="1">The sequence shown here is derived from an EMBL/GenBank/DDBJ whole genome shotgun (WGS) entry which is preliminary data.</text>
</comment>
<dbReference type="InterPro" id="IPR029063">
    <property type="entry name" value="SAM-dependent_MTases_sf"/>
</dbReference>
<dbReference type="Pfam" id="PF05711">
    <property type="entry name" value="TylF"/>
    <property type="match status" value="1"/>
</dbReference>
<proteinExistence type="predicted"/>
<dbReference type="InterPro" id="IPR008884">
    <property type="entry name" value="TylF_MeTrfase"/>
</dbReference>
<evidence type="ECO:0000313" key="1">
    <source>
        <dbReference type="EMBL" id="GAH13307.1"/>
    </source>
</evidence>
<evidence type="ECO:0008006" key="2">
    <source>
        <dbReference type="Google" id="ProtNLM"/>
    </source>
</evidence>
<sequence length="97" mass="11365">GWYNKTLKKPCGNGKLSFIHIDCDLYESTLDVLEYCKDYLQQGTVILFDDWYAFKGDNNSGERKAFKEINDKYGLKWNNFPATGCQRAFIYQDQTKQ</sequence>
<reference evidence="1" key="1">
    <citation type="journal article" date="2014" name="Front. Microbiol.">
        <title>High frequency of phylogenetically diverse reductive dehalogenase-homologous genes in deep subseafloor sedimentary metagenomes.</title>
        <authorList>
            <person name="Kawai M."/>
            <person name="Futagami T."/>
            <person name="Toyoda A."/>
            <person name="Takaki Y."/>
            <person name="Nishi S."/>
            <person name="Hori S."/>
            <person name="Arai W."/>
            <person name="Tsubouchi T."/>
            <person name="Morono Y."/>
            <person name="Uchiyama I."/>
            <person name="Ito T."/>
            <person name="Fujiyama A."/>
            <person name="Inagaki F."/>
            <person name="Takami H."/>
        </authorList>
    </citation>
    <scope>NUCLEOTIDE SEQUENCE</scope>
    <source>
        <strain evidence="1">Expedition CK06-06</strain>
    </source>
</reference>